<organism evidence="1 2">
    <name type="scientific">Peronospora destructor</name>
    <dbReference type="NCBI Taxonomy" id="86335"/>
    <lineage>
        <taxon>Eukaryota</taxon>
        <taxon>Sar</taxon>
        <taxon>Stramenopiles</taxon>
        <taxon>Oomycota</taxon>
        <taxon>Peronosporomycetes</taxon>
        <taxon>Peronosporales</taxon>
        <taxon>Peronosporaceae</taxon>
        <taxon>Peronospora</taxon>
    </lineage>
</organism>
<dbReference type="AlphaFoldDB" id="A0AAV0VEQ3"/>
<dbReference type="EMBL" id="CANTFM010002351">
    <property type="protein sequence ID" value="CAI5746061.1"/>
    <property type="molecule type" value="Genomic_DNA"/>
</dbReference>
<evidence type="ECO:0000313" key="1">
    <source>
        <dbReference type="EMBL" id="CAI5746061.1"/>
    </source>
</evidence>
<accession>A0AAV0VEQ3</accession>
<sequence>MMSAALHVEDAGASDLQLIRRRMRQGLPPQNVQEYLWRVRLEAEGIPDVVVARDVNPRQFDAQQASNIPKLQSFGLEATASTKAS</sequence>
<dbReference type="InterPro" id="IPR035426">
    <property type="entry name" value="Gemin2/Brr1"/>
</dbReference>
<comment type="caution">
    <text evidence="1">The sequence shown here is derived from an EMBL/GenBank/DDBJ whole genome shotgun (WGS) entry which is preliminary data.</text>
</comment>
<gene>
    <name evidence="1" type="ORF">PDE001_LOCUS11081</name>
</gene>
<dbReference type="Pfam" id="PF04938">
    <property type="entry name" value="SIP1"/>
    <property type="match status" value="1"/>
</dbReference>
<evidence type="ECO:0000313" key="2">
    <source>
        <dbReference type="Proteomes" id="UP001162029"/>
    </source>
</evidence>
<reference evidence="1" key="1">
    <citation type="submission" date="2022-12" db="EMBL/GenBank/DDBJ databases">
        <authorList>
            <person name="Webb A."/>
        </authorList>
    </citation>
    <scope>NUCLEOTIDE SEQUENCE</scope>
    <source>
        <strain evidence="1">Pd1</strain>
    </source>
</reference>
<dbReference type="GO" id="GO:0000387">
    <property type="term" value="P:spliceosomal snRNP assembly"/>
    <property type="evidence" value="ECO:0007669"/>
    <property type="project" value="InterPro"/>
</dbReference>
<dbReference type="Proteomes" id="UP001162029">
    <property type="component" value="Unassembled WGS sequence"/>
</dbReference>
<name>A0AAV0VEQ3_9STRA</name>
<protein>
    <submittedName>
        <fullName evidence="1">Uncharacterized protein</fullName>
    </submittedName>
</protein>
<proteinExistence type="predicted"/>
<keyword evidence="2" id="KW-1185">Reference proteome</keyword>